<reference evidence="3" key="1">
    <citation type="submission" date="2020-10" db="EMBL/GenBank/DDBJ databases">
        <authorList>
            <person name="Gilroy R."/>
        </authorList>
    </citation>
    <scope>NUCLEOTIDE SEQUENCE</scope>
    <source>
        <strain evidence="3">B1-13419</strain>
    </source>
</reference>
<dbReference type="PANTHER" id="PTHR32125:SF4">
    <property type="entry name" value="2-C-METHYL-D-ERYTHRITOL 4-PHOSPHATE CYTIDYLYLTRANSFERASE, CHLOROPLASTIC"/>
    <property type="match status" value="1"/>
</dbReference>
<dbReference type="Pfam" id="PF01128">
    <property type="entry name" value="IspD"/>
    <property type="match status" value="1"/>
</dbReference>
<dbReference type="AlphaFoldDB" id="A0A9D9IM52"/>
<dbReference type="FunFam" id="3.90.550.10:FF:000003">
    <property type="entry name" value="2-C-methyl-D-erythritol 4-phosphate cytidylyltransferase"/>
    <property type="match status" value="1"/>
</dbReference>
<dbReference type="InterPro" id="IPR050088">
    <property type="entry name" value="IspD/TarI_cytidylyltransf_bact"/>
</dbReference>
<dbReference type="Gene3D" id="3.90.550.10">
    <property type="entry name" value="Spore Coat Polysaccharide Biosynthesis Protein SpsA, Chain A"/>
    <property type="match status" value="1"/>
</dbReference>
<dbReference type="InterPro" id="IPR034683">
    <property type="entry name" value="IspD/TarI"/>
</dbReference>
<evidence type="ECO:0000313" key="4">
    <source>
        <dbReference type="Proteomes" id="UP000823757"/>
    </source>
</evidence>
<organism evidence="3 4">
    <name type="scientific">Candidatus Cryptobacteroides faecigallinarum</name>
    <dbReference type="NCBI Taxonomy" id="2840763"/>
    <lineage>
        <taxon>Bacteria</taxon>
        <taxon>Pseudomonadati</taxon>
        <taxon>Bacteroidota</taxon>
        <taxon>Bacteroidia</taxon>
        <taxon>Bacteroidales</taxon>
        <taxon>Candidatus Cryptobacteroides</taxon>
    </lineage>
</organism>
<dbReference type="EC" id="2.7.7.60" evidence="3"/>
<proteinExistence type="predicted"/>
<dbReference type="EMBL" id="JADIMD010000043">
    <property type="protein sequence ID" value="MBO8474266.1"/>
    <property type="molecule type" value="Genomic_DNA"/>
</dbReference>
<comment type="caution">
    <text evidence="3">The sequence shown here is derived from an EMBL/GenBank/DDBJ whole genome shotgun (WGS) entry which is preliminary data.</text>
</comment>
<dbReference type="SUPFAM" id="SSF53448">
    <property type="entry name" value="Nucleotide-diphospho-sugar transferases"/>
    <property type="match status" value="1"/>
</dbReference>
<evidence type="ECO:0000256" key="2">
    <source>
        <dbReference type="ARBA" id="ARBA00022695"/>
    </source>
</evidence>
<dbReference type="GO" id="GO:0050518">
    <property type="term" value="F:2-C-methyl-D-erythritol 4-phosphate cytidylyltransferase activity"/>
    <property type="evidence" value="ECO:0007669"/>
    <property type="project" value="UniProtKB-EC"/>
</dbReference>
<dbReference type="NCBIfam" id="TIGR00453">
    <property type="entry name" value="ispD"/>
    <property type="match status" value="1"/>
</dbReference>
<evidence type="ECO:0000256" key="1">
    <source>
        <dbReference type="ARBA" id="ARBA00022679"/>
    </source>
</evidence>
<reference evidence="3" key="2">
    <citation type="journal article" date="2021" name="PeerJ">
        <title>Extensive microbial diversity within the chicken gut microbiome revealed by metagenomics and culture.</title>
        <authorList>
            <person name="Gilroy R."/>
            <person name="Ravi A."/>
            <person name="Getino M."/>
            <person name="Pursley I."/>
            <person name="Horton D.L."/>
            <person name="Alikhan N.F."/>
            <person name="Baker D."/>
            <person name="Gharbi K."/>
            <person name="Hall N."/>
            <person name="Watson M."/>
            <person name="Adriaenssens E.M."/>
            <person name="Foster-Nyarko E."/>
            <person name="Jarju S."/>
            <person name="Secka A."/>
            <person name="Antonio M."/>
            <person name="Oren A."/>
            <person name="Chaudhuri R.R."/>
            <person name="La Ragione R."/>
            <person name="Hildebrand F."/>
            <person name="Pallen M.J."/>
        </authorList>
    </citation>
    <scope>NUCLEOTIDE SEQUENCE</scope>
    <source>
        <strain evidence="3">B1-13419</strain>
    </source>
</reference>
<dbReference type="InterPro" id="IPR029044">
    <property type="entry name" value="Nucleotide-diphossugar_trans"/>
</dbReference>
<dbReference type="GO" id="GO:0008299">
    <property type="term" value="P:isoprenoid biosynthetic process"/>
    <property type="evidence" value="ECO:0007669"/>
    <property type="project" value="InterPro"/>
</dbReference>
<keyword evidence="2 3" id="KW-0548">Nucleotidyltransferase</keyword>
<sequence length="235" mass="25655">MESRARQKILVAVAGGSGTRMGTEIPKQFLEIGGKAILRLSIEKFIAAVPGIKVITVLPEAHIPRWKEYCIRTSFICPQTIVKGGLTRFHSVKNALGTIPDGAVVAIHDGVRPLLSCDMVARMFEAAETEPAVIPVLPCVDTMKALRKNPESGKLEPVDGMNVDRSLLYAVQTPQIFHSEILKEAYSQPYDTAFTDDASVVAKKGMPLTYVEGERLNIKITAKDDLRLAEAILTV</sequence>
<protein>
    <submittedName>
        <fullName evidence="3">2-C-methyl-D-erythritol 4-phosphate cytidylyltransferase</fullName>
        <ecNumber evidence="3">2.7.7.60</ecNumber>
    </submittedName>
</protein>
<accession>A0A9D9IM52</accession>
<evidence type="ECO:0000313" key="3">
    <source>
        <dbReference type="EMBL" id="MBO8474266.1"/>
    </source>
</evidence>
<dbReference type="Proteomes" id="UP000823757">
    <property type="component" value="Unassembled WGS sequence"/>
</dbReference>
<gene>
    <name evidence="3" type="primary">ispD</name>
    <name evidence="3" type="ORF">IAB91_03115</name>
</gene>
<dbReference type="CDD" id="cd02516">
    <property type="entry name" value="CDP-ME_synthetase"/>
    <property type="match status" value="1"/>
</dbReference>
<dbReference type="InterPro" id="IPR001228">
    <property type="entry name" value="IspD"/>
</dbReference>
<keyword evidence="1 3" id="KW-0808">Transferase</keyword>
<name>A0A9D9IM52_9BACT</name>
<dbReference type="PANTHER" id="PTHR32125">
    <property type="entry name" value="2-C-METHYL-D-ERYTHRITOL 4-PHOSPHATE CYTIDYLYLTRANSFERASE, CHLOROPLASTIC"/>
    <property type="match status" value="1"/>
</dbReference>